<reference evidence="2 3" key="1">
    <citation type="submission" date="2014-06" db="EMBL/GenBank/DDBJ databases">
        <authorList>
            <person name="Swart Estienne"/>
        </authorList>
    </citation>
    <scope>NUCLEOTIDE SEQUENCE [LARGE SCALE GENOMIC DNA]</scope>
    <source>
        <strain evidence="2 3">130c</strain>
    </source>
</reference>
<keyword evidence="1" id="KW-0472">Membrane</keyword>
<accession>A0A078AYK4</accession>
<keyword evidence="1" id="KW-1133">Transmembrane helix</keyword>
<proteinExistence type="predicted"/>
<dbReference type="Proteomes" id="UP000039865">
    <property type="component" value="Unassembled WGS sequence"/>
</dbReference>
<gene>
    <name evidence="2" type="primary">Contig8955.g9583</name>
    <name evidence="2" type="ORF">STYLEM_15386</name>
</gene>
<dbReference type="SMART" id="SM00261">
    <property type="entry name" value="FU"/>
    <property type="match status" value="1"/>
</dbReference>
<keyword evidence="1" id="KW-0812">Transmembrane</keyword>
<evidence type="ECO:0000313" key="3">
    <source>
        <dbReference type="Proteomes" id="UP000039865"/>
    </source>
</evidence>
<dbReference type="InParanoid" id="A0A078AYK4"/>
<keyword evidence="3" id="KW-1185">Reference proteome</keyword>
<evidence type="ECO:0000256" key="1">
    <source>
        <dbReference type="SAM" id="Phobius"/>
    </source>
</evidence>
<evidence type="ECO:0008006" key="4">
    <source>
        <dbReference type="Google" id="ProtNLM"/>
    </source>
</evidence>
<dbReference type="SUPFAM" id="SSF57184">
    <property type="entry name" value="Growth factor receptor domain"/>
    <property type="match status" value="1"/>
</dbReference>
<sequence>MYKLPCAYNDYQLRHRSLSMSLKVVLLIYNLAYVLITCPNSFQNLDSSGQCKFQCNSGLMNTKSTCSSCQDQSCQLCSMYGFFEFCNQCKPGYFLDLNNYKCVAQCPANTKPIISVNTLSNPGLNTQYCRPYLNQEPFKYQYYVDSESTKYIELGTIEYPFKNLDYPYKELFNFMYDKTTEVFIYLKRNTSYKLHHVNQPIYMLNIKSIVLKSYGDVYLPRPKLYITTIPYLLPDSTLYTIAESNFNFNIRLANNDWTIVESTQPIYRIGIYRTNFQYQDIHFQSIMLGDQLFNYMINTFDNMNNQMNFTNCLIDVDGRILNQFNPIIININNTAFNLTNLYSGFWYDQTWTSPSAICDITGRTQRIVISNNKFINLKDSNLAIVINYLSATKTTRVYELQNNIFKDSELNTQFITIQIQVASNLTISNNQYNNLSFAPSSRLISILGDTSNVTIFNESVQGGVIDNLYTVQSALNLYISNFTINSTSNSNRITSGLSFMRIQQSNQFISITKFRVLNSNLIYGNALQIDLAKQLELVDCHFMKNTVKYNNLMLLNQIQKFNFSNNRIIDIQKQSDKQYFAVSMPTLNLNNGFSNYLLFNVTFANSSLGFLQMSQITFTNKFLSDLIEIKLNDIKIYNNSLQKKDSLVSFGTLQLDFFYNFQLKCDIFLEFQYKLKQGIVYANKSNHY</sequence>
<name>A0A078AYK4_STYLE</name>
<feature type="transmembrane region" description="Helical" evidence="1">
    <location>
        <begin position="21"/>
        <end position="42"/>
    </location>
</feature>
<organism evidence="2 3">
    <name type="scientific">Stylonychia lemnae</name>
    <name type="common">Ciliate</name>
    <dbReference type="NCBI Taxonomy" id="5949"/>
    <lineage>
        <taxon>Eukaryota</taxon>
        <taxon>Sar</taxon>
        <taxon>Alveolata</taxon>
        <taxon>Ciliophora</taxon>
        <taxon>Intramacronucleata</taxon>
        <taxon>Spirotrichea</taxon>
        <taxon>Stichotrichia</taxon>
        <taxon>Sporadotrichida</taxon>
        <taxon>Oxytrichidae</taxon>
        <taxon>Stylonychinae</taxon>
        <taxon>Stylonychia</taxon>
    </lineage>
</organism>
<dbReference type="CDD" id="cd00064">
    <property type="entry name" value="FU"/>
    <property type="match status" value="1"/>
</dbReference>
<dbReference type="InterPro" id="IPR009030">
    <property type="entry name" value="Growth_fac_rcpt_cys_sf"/>
</dbReference>
<dbReference type="InterPro" id="IPR006212">
    <property type="entry name" value="Furin_repeat"/>
</dbReference>
<dbReference type="AlphaFoldDB" id="A0A078AYK4"/>
<protein>
    <recommendedName>
        <fullName evidence="4">Transmembrane protein</fullName>
    </recommendedName>
</protein>
<dbReference type="Gene3D" id="2.10.220.10">
    <property type="entry name" value="Hormone Receptor, Insulin-like Growth Factor Receptor 1, Chain A, domain 2"/>
    <property type="match status" value="1"/>
</dbReference>
<dbReference type="EMBL" id="CCKQ01014518">
    <property type="protein sequence ID" value="CDW86292.1"/>
    <property type="molecule type" value="Genomic_DNA"/>
</dbReference>
<evidence type="ECO:0000313" key="2">
    <source>
        <dbReference type="EMBL" id="CDW86292.1"/>
    </source>
</evidence>